<organism evidence="2 3">
    <name type="scientific">Perkinsus chesapeaki</name>
    <name type="common">Clam parasite</name>
    <name type="synonym">Perkinsus andrewsi</name>
    <dbReference type="NCBI Taxonomy" id="330153"/>
    <lineage>
        <taxon>Eukaryota</taxon>
        <taxon>Sar</taxon>
        <taxon>Alveolata</taxon>
        <taxon>Perkinsozoa</taxon>
        <taxon>Perkinsea</taxon>
        <taxon>Perkinsida</taxon>
        <taxon>Perkinsidae</taxon>
        <taxon>Perkinsus</taxon>
    </lineage>
</organism>
<comment type="caution">
    <text evidence="2">The sequence shown here is derived from an EMBL/GenBank/DDBJ whole genome shotgun (WGS) entry which is preliminary data.</text>
</comment>
<feature type="region of interest" description="Disordered" evidence="1">
    <location>
        <begin position="149"/>
        <end position="180"/>
    </location>
</feature>
<accession>A0A7J6LP83</accession>
<protein>
    <submittedName>
        <fullName evidence="2">Uncharacterized protein</fullName>
    </submittedName>
</protein>
<dbReference type="EMBL" id="JAAPAO010000395">
    <property type="protein sequence ID" value="KAF4660946.1"/>
    <property type="molecule type" value="Genomic_DNA"/>
</dbReference>
<evidence type="ECO:0000313" key="3">
    <source>
        <dbReference type="Proteomes" id="UP000591131"/>
    </source>
</evidence>
<sequence>MSSTVPARGASKSRKAKVKVRIVDDIPDLVVRRSRHNKRIADRSTPAAPGSGGAIELPLDPSAIHGKRSGERIAGRITPGPIGVVIERVQKIRLLIGVKIRFPDNSNVKGGGAPIEPLSDTARPIWSSISSTAKKAYDGFQEVMDIQTGQPHHPHTARGDGGRIPTHHSGQQGRQGRPKVQMTKEAVKVENEVEHQDANEIYNGERTEPSGPNSCEVLCDDTPGEALRSAAITVKFTYKEEVCNVEEITIARNHTERLQSDAYL</sequence>
<keyword evidence="3" id="KW-1185">Reference proteome</keyword>
<name>A0A7J6LP83_PERCH</name>
<proteinExistence type="predicted"/>
<feature type="region of interest" description="Disordered" evidence="1">
    <location>
        <begin position="36"/>
        <end position="63"/>
    </location>
</feature>
<dbReference type="AlphaFoldDB" id="A0A7J6LP83"/>
<gene>
    <name evidence="2" type="ORF">FOL47_006897</name>
</gene>
<evidence type="ECO:0000256" key="1">
    <source>
        <dbReference type="SAM" id="MobiDB-lite"/>
    </source>
</evidence>
<dbReference type="Proteomes" id="UP000591131">
    <property type="component" value="Unassembled WGS sequence"/>
</dbReference>
<evidence type="ECO:0000313" key="2">
    <source>
        <dbReference type="EMBL" id="KAF4660946.1"/>
    </source>
</evidence>
<reference evidence="2 3" key="1">
    <citation type="submission" date="2020-04" db="EMBL/GenBank/DDBJ databases">
        <title>Perkinsus chesapeaki whole genome sequence.</title>
        <authorList>
            <person name="Bogema D.R."/>
        </authorList>
    </citation>
    <scope>NUCLEOTIDE SEQUENCE [LARGE SCALE GENOMIC DNA]</scope>
    <source>
        <strain evidence="2">ATCC PRA-425</strain>
    </source>
</reference>